<keyword evidence="9" id="KW-0413">Isomerase</keyword>
<dbReference type="SFLD" id="SFLDS00003">
    <property type="entry name" value="Haloacid_Dehalogenase"/>
    <property type="match status" value="1"/>
</dbReference>
<dbReference type="Gene3D" id="3.30.1240.20">
    <property type="match status" value="1"/>
</dbReference>
<name>A0A087AEA1_9BIFI</name>
<dbReference type="Gene3D" id="3.40.50.1000">
    <property type="entry name" value="HAD superfamily/HAD-like"/>
    <property type="match status" value="1"/>
</dbReference>
<dbReference type="GO" id="GO:0016791">
    <property type="term" value="F:phosphatase activity"/>
    <property type="evidence" value="ECO:0007669"/>
    <property type="project" value="UniProtKB-ARBA"/>
</dbReference>
<comment type="cofactor">
    <cofactor evidence="12">
        <name>Mg(2+)</name>
        <dbReference type="ChEBI" id="CHEBI:18420"/>
    </cofactor>
</comment>
<dbReference type="GO" id="GO:0009298">
    <property type="term" value="P:GDP-mannose biosynthetic process"/>
    <property type="evidence" value="ECO:0007669"/>
    <property type="project" value="UniProtKB-UniPathway"/>
</dbReference>
<dbReference type="InterPro" id="IPR005002">
    <property type="entry name" value="PMM"/>
</dbReference>
<dbReference type="InterPro" id="IPR043169">
    <property type="entry name" value="PMM_cap"/>
</dbReference>
<evidence type="ECO:0000256" key="4">
    <source>
        <dbReference type="ARBA" id="ARBA00011738"/>
    </source>
</evidence>
<keyword evidence="6" id="KW-0963">Cytoplasm</keyword>
<feature type="binding site" evidence="12">
    <location>
        <position position="40"/>
    </location>
    <ligand>
        <name>Mg(2+)</name>
        <dbReference type="ChEBI" id="CHEBI:18420"/>
        <label>1</label>
    </ligand>
</feature>
<dbReference type="NCBIfam" id="TIGR01484">
    <property type="entry name" value="HAD-SF-IIB"/>
    <property type="match status" value="1"/>
</dbReference>
<keyword evidence="7 12" id="KW-0479">Metal-binding</keyword>
<reference evidence="13 14" key="1">
    <citation type="submission" date="2014-03" db="EMBL/GenBank/DDBJ databases">
        <title>Genomics of Bifidobacteria.</title>
        <authorList>
            <person name="Ventura M."/>
            <person name="Milani C."/>
            <person name="Lugli G.A."/>
        </authorList>
    </citation>
    <scope>NUCLEOTIDE SEQUENCE [LARGE SCALE GENOMIC DNA]</scope>
    <source>
        <strain evidence="13 14">LMG 10510</strain>
    </source>
</reference>
<dbReference type="Pfam" id="PF03332">
    <property type="entry name" value="PMM"/>
    <property type="match status" value="1"/>
</dbReference>
<proteinExistence type="inferred from homology"/>
<evidence type="ECO:0000256" key="7">
    <source>
        <dbReference type="ARBA" id="ARBA00022723"/>
    </source>
</evidence>
<evidence type="ECO:0000256" key="12">
    <source>
        <dbReference type="PIRSR" id="PIRSR605002-3"/>
    </source>
</evidence>
<evidence type="ECO:0000256" key="5">
    <source>
        <dbReference type="ARBA" id="ARBA00012730"/>
    </source>
</evidence>
<dbReference type="SUPFAM" id="SSF56784">
    <property type="entry name" value="HAD-like"/>
    <property type="match status" value="1"/>
</dbReference>
<dbReference type="SFLD" id="SFLDG01140">
    <property type="entry name" value="C2.B:_Phosphomannomutase_and_P"/>
    <property type="match status" value="1"/>
</dbReference>
<dbReference type="InterPro" id="IPR036412">
    <property type="entry name" value="HAD-like_sf"/>
</dbReference>
<sequence>MVRNRNGEVMRMTEPNIADSAAVDVDALCRRMRVAAFDLDGTLARSKKPMHADIAQALSELTTLLPVAIVSGGVMPLIESQVTDMLASGADRANLHLMPTTGTRYYRWDGAAWTKVYERDLSAADRAAAIASLERRAREQGIWTDHGWGPIIEDRGSQITYSALGQQAPVEAKERWDPDNTKKNRLAEAVQRDLPNLKVRSGGSTSVDISARDIDKAYAVRELAHATGVDVGSIAFIGDRMDPDGNDYPAAAAGTIAIRVTGPEATLRLIDAINMRLRH</sequence>
<dbReference type="EC" id="5.4.2.8" evidence="5"/>
<feature type="binding site" evidence="12">
    <location>
        <position position="255"/>
    </location>
    <ligand>
        <name>Mg(2+)</name>
        <dbReference type="ChEBI" id="CHEBI:18420"/>
        <label>1</label>
    </ligand>
</feature>
<comment type="caution">
    <text evidence="13">The sequence shown here is derived from an EMBL/GenBank/DDBJ whole genome shotgun (WGS) entry which is preliminary data.</text>
</comment>
<dbReference type="Proteomes" id="UP000028995">
    <property type="component" value="Unassembled WGS sequence"/>
</dbReference>
<comment type="similarity">
    <text evidence="3">Belongs to the eukaryotic PMM family.</text>
</comment>
<comment type="pathway">
    <text evidence="2">Nucleotide-sugar biosynthesis; GDP-alpha-D-mannose biosynthesis; alpha-D-mannose 1-phosphate from D-fructose 6-phosphate: step 2/2.</text>
</comment>
<feature type="active site" description="Proton donor/acceptor" evidence="10">
    <location>
        <position position="40"/>
    </location>
</feature>
<feature type="binding site" evidence="12">
    <location>
        <position position="38"/>
    </location>
    <ligand>
        <name>Mg(2+)</name>
        <dbReference type="ChEBI" id="CHEBI:18420"/>
        <label>1</label>
    </ligand>
</feature>
<keyword evidence="8 12" id="KW-0460">Magnesium</keyword>
<dbReference type="GO" id="GO:0005737">
    <property type="term" value="C:cytoplasm"/>
    <property type="evidence" value="ECO:0007669"/>
    <property type="project" value="UniProtKB-SubCell"/>
</dbReference>
<accession>A0A087AEA1</accession>
<gene>
    <name evidence="13" type="ORF">BCHO_1130</name>
</gene>
<protein>
    <recommendedName>
        <fullName evidence="5">phosphomannomutase</fullName>
        <ecNumber evidence="5">5.4.2.8</ecNumber>
    </recommendedName>
</protein>
<dbReference type="SFLD" id="SFLDG01143">
    <property type="entry name" value="C2.B.3:_Phosphomannomutase_Lik"/>
    <property type="match status" value="1"/>
</dbReference>
<organism evidence="13 14">
    <name type="scientific">Bifidobacterium choerinum</name>
    <dbReference type="NCBI Taxonomy" id="35760"/>
    <lineage>
        <taxon>Bacteria</taxon>
        <taxon>Bacillati</taxon>
        <taxon>Actinomycetota</taxon>
        <taxon>Actinomycetes</taxon>
        <taxon>Bifidobacteriales</taxon>
        <taxon>Bifidobacteriaceae</taxon>
        <taxon>Bifidobacterium</taxon>
    </lineage>
</organism>
<evidence type="ECO:0000256" key="9">
    <source>
        <dbReference type="ARBA" id="ARBA00023235"/>
    </source>
</evidence>
<dbReference type="STRING" id="35760.BCHO_1130"/>
<evidence type="ECO:0000256" key="1">
    <source>
        <dbReference type="ARBA" id="ARBA00004496"/>
    </source>
</evidence>
<evidence type="ECO:0000256" key="10">
    <source>
        <dbReference type="PIRSR" id="PIRSR605002-1"/>
    </source>
</evidence>
<evidence type="ECO:0000313" key="13">
    <source>
        <dbReference type="EMBL" id="KFI57101.1"/>
    </source>
</evidence>
<keyword evidence="14" id="KW-1185">Reference proteome</keyword>
<evidence type="ECO:0000256" key="11">
    <source>
        <dbReference type="PIRSR" id="PIRSR605002-2"/>
    </source>
</evidence>
<feature type="binding site" evidence="11">
    <location>
        <position position="208"/>
    </location>
    <ligand>
        <name>alpha-D-mannose 1-phosphate</name>
        <dbReference type="ChEBI" id="CHEBI:58409"/>
    </ligand>
</feature>
<evidence type="ECO:0000256" key="3">
    <source>
        <dbReference type="ARBA" id="ARBA00009736"/>
    </source>
</evidence>
<evidence type="ECO:0000256" key="2">
    <source>
        <dbReference type="ARBA" id="ARBA00004699"/>
    </source>
</evidence>
<dbReference type="eggNOG" id="COG0561">
    <property type="taxonomic scope" value="Bacteria"/>
</dbReference>
<comment type="subunit">
    <text evidence="4">Homodimer.</text>
</comment>
<dbReference type="InterPro" id="IPR006379">
    <property type="entry name" value="HAD-SF_hydro_IIB"/>
</dbReference>
<dbReference type="GO" id="GO:0046872">
    <property type="term" value="F:metal ion binding"/>
    <property type="evidence" value="ECO:0007669"/>
    <property type="project" value="UniProtKB-KW"/>
</dbReference>
<dbReference type="UniPathway" id="UPA00126">
    <property type="reaction ID" value="UER00424"/>
</dbReference>
<feature type="active site" description="Nucleophile" evidence="10">
    <location>
        <position position="38"/>
    </location>
</feature>
<dbReference type="EMBL" id="JGYU01000006">
    <property type="protein sequence ID" value="KFI57101.1"/>
    <property type="molecule type" value="Genomic_DNA"/>
</dbReference>
<evidence type="ECO:0000256" key="8">
    <source>
        <dbReference type="ARBA" id="ARBA00022842"/>
    </source>
</evidence>
<feature type="binding site" evidence="11">
    <location>
        <position position="206"/>
    </location>
    <ligand>
        <name>alpha-D-mannose 1-phosphate</name>
        <dbReference type="ChEBI" id="CHEBI:58409"/>
    </ligand>
</feature>
<dbReference type="InterPro" id="IPR023214">
    <property type="entry name" value="HAD_sf"/>
</dbReference>
<comment type="subcellular location">
    <subcellularLocation>
        <location evidence="1">Cytoplasm</location>
    </subcellularLocation>
</comment>
<dbReference type="GO" id="GO:0004615">
    <property type="term" value="F:phosphomannomutase activity"/>
    <property type="evidence" value="ECO:0007669"/>
    <property type="project" value="UniProtKB-EC"/>
</dbReference>
<feature type="binding site" evidence="12">
    <location>
        <position position="239"/>
    </location>
    <ligand>
        <name>Mg(2+)</name>
        <dbReference type="ChEBI" id="CHEBI:18420"/>
        <label>1</label>
    </ligand>
</feature>
<evidence type="ECO:0000313" key="14">
    <source>
        <dbReference type="Proteomes" id="UP000028995"/>
    </source>
</evidence>
<feature type="binding site" evidence="11">
    <location>
        <position position="155"/>
    </location>
    <ligand>
        <name>alpha-D-mannose 1-phosphate</name>
        <dbReference type="ChEBI" id="CHEBI:58409"/>
    </ligand>
</feature>
<dbReference type="AlphaFoldDB" id="A0A087AEA1"/>
<evidence type="ECO:0000256" key="6">
    <source>
        <dbReference type="ARBA" id="ARBA00022490"/>
    </source>
</evidence>